<dbReference type="InParanoid" id="E8QXS9"/>
<sequence length="342" mass="37364">MISTRSFGLRFGFASSFGSWLDDPVWVALPVTGSRLKRIRGFTLIELLVVIAIIAVLIALLLPAVQAAREAARRMQCANNLKQIGLATHNFESARGELPTTMVNPTHYWGAMLLPFFEQTNLNHSYNFEIRFSDPPNSTAVQIHLNVFQCPSTPEPYRVNPHFPARPAAGQTRWPAAVADYAASAGIISNLWNNPPVISSPRPASLDGVFQGNDSTGQRSFREVSDGLSNTVMFFESAGRPYIWRAGRQISRAETPALSVLVCAWAEGNLFVARGYDQGGVGRGRCMVNCSNQFAVYGFHPGGANVCMADGSVRFLKQTISAETFAALLTRQGSEIISSDQF</sequence>
<dbReference type="RefSeq" id="WP_013566404.1">
    <property type="nucleotide sequence ID" value="NC_014962.1"/>
</dbReference>
<evidence type="ECO:0000256" key="1">
    <source>
        <dbReference type="SAM" id="Phobius"/>
    </source>
</evidence>
<dbReference type="InterPro" id="IPR012902">
    <property type="entry name" value="N_methyl_site"/>
</dbReference>
<keyword evidence="4" id="KW-1185">Reference proteome</keyword>
<evidence type="ECO:0000259" key="2">
    <source>
        <dbReference type="Pfam" id="PF07596"/>
    </source>
</evidence>
<protein>
    <recommendedName>
        <fullName evidence="2">DUF1559 domain-containing protein</fullName>
    </recommendedName>
</protein>
<gene>
    <name evidence="3" type="ordered locus">Isop_3559</name>
</gene>
<evidence type="ECO:0000313" key="4">
    <source>
        <dbReference type="Proteomes" id="UP000008631"/>
    </source>
</evidence>
<evidence type="ECO:0000313" key="3">
    <source>
        <dbReference type="EMBL" id="ADV64116.1"/>
    </source>
</evidence>
<dbReference type="PROSITE" id="PS00409">
    <property type="entry name" value="PROKAR_NTER_METHYL"/>
    <property type="match status" value="1"/>
</dbReference>
<dbReference type="AlphaFoldDB" id="E8QXS9"/>
<dbReference type="Gene3D" id="3.30.700.10">
    <property type="entry name" value="Glycoprotein, Type 4 Pilin"/>
    <property type="match status" value="1"/>
</dbReference>
<reference key="1">
    <citation type="submission" date="2010-11" db="EMBL/GenBank/DDBJ databases">
        <title>The complete sequence of chromosome of Isophaera pallida ATCC 43644.</title>
        <authorList>
            <consortium name="US DOE Joint Genome Institute (JGI-PGF)"/>
            <person name="Lucas S."/>
            <person name="Copeland A."/>
            <person name="Lapidus A."/>
            <person name="Bruce D."/>
            <person name="Goodwin L."/>
            <person name="Pitluck S."/>
            <person name="Kyrpides N."/>
            <person name="Mavromatis K."/>
            <person name="Pagani I."/>
            <person name="Ivanova N."/>
            <person name="Saunders E."/>
            <person name="Brettin T."/>
            <person name="Detter J.C."/>
            <person name="Han C."/>
            <person name="Tapia R."/>
            <person name="Land M."/>
            <person name="Hauser L."/>
            <person name="Markowitz V."/>
            <person name="Cheng J.-F."/>
            <person name="Hugenholtz P."/>
            <person name="Woyke T."/>
            <person name="Wu D."/>
            <person name="Eisen J.A."/>
        </authorList>
    </citation>
    <scope>NUCLEOTIDE SEQUENCE</scope>
    <source>
        <strain>ATCC 43644</strain>
    </source>
</reference>
<dbReference type="EMBL" id="CP002353">
    <property type="protein sequence ID" value="ADV64116.1"/>
    <property type="molecule type" value="Genomic_DNA"/>
</dbReference>
<dbReference type="HOGENOM" id="CLU_041661_0_0_0"/>
<dbReference type="PANTHER" id="PTHR30093:SF2">
    <property type="entry name" value="TYPE II SECRETION SYSTEM PROTEIN H"/>
    <property type="match status" value="1"/>
</dbReference>
<dbReference type="InterPro" id="IPR027558">
    <property type="entry name" value="Pre_pil_HX9DG_C"/>
</dbReference>
<dbReference type="OrthoDB" id="289947at2"/>
<dbReference type="PANTHER" id="PTHR30093">
    <property type="entry name" value="GENERAL SECRETION PATHWAY PROTEIN G"/>
    <property type="match status" value="1"/>
</dbReference>
<dbReference type="eggNOG" id="COG4968">
    <property type="taxonomic scope" value="Bacteria"/>
</dbReference>
<dbReference type="Pfam" id="PF07596">
    <property type="entry name" value="SBP_bac_10"/>
    <property type="match status" value="1"/>
</dbReference>
<dbReference type="NCBIfam" id="TIGR04294">
    <property type="entry name" value="pre_pil_HX9DG"/>
    <property type="match status" value="1"/>
</dbReference>
<keyword evidence="1" id="KW-0812">Transmembrane</keyword>
<dbReference type="Pfam" id="PF07963">
    <property type="entry name" value="N_methyl"/>
    <property type="match status" value="1"/>
</dbReference>
<dbReference type="InterPro" id="IPR045584">
    <property type="entry name" value="Pilin-like"/>
</dbReference>
<dbReference type="NCBIfam" id="TIGR02532">
    <property type="entry name" value="IV_pilin_GFxxxE"/>
    <property type="match status" value="1"/>
</dbReference>
<dbReference type="STRING" id="575540.Isop_3559"/>
<organism evidence="3 4">
    <name type="scientific">Isosphaera pallida (strain ATCC 43644 / DSM 9630 / IS1B)</name>
    <dbReference type="NCBI Taxonomy" id="575540"/>
    <lineage>
        <taxon>Bacteria</taxon>
        <taxon>Pseudomonadati</taxon>
        <taxon>Planctomycetota</taxon>
        <taxon>Planctomycetia</taxon>
        <taxon>Isosphaerales</taxon>
        <taxon>Isosphaeraceae</taxon>
        <taxon>Isosphaera</taxon>
    </lineage>
</organism>
<dbReference type="InterPro" id="IPR011453">
    <property type="entry name" value="DUF1559"/>
</dbReference>
<accession>E8QXS9</accession>
<name>E8QXS9_ISOPI</name>
<dbReference type="Proteomes" id="UP000008631">
    <property type="component" value="Chromosome"/>
</dbReference>
<reference evidence="3 4" key="2">
    <citation type="journal article" date="2011" name="Stand. Genomic Sci.">
        <title>Complete genome sequence of Isosphaera pallida type strain (IS1B).</title>
        <authorList>
            <consortium name="US DOE Joint Genome Institute (JGI-PGF)"/>
            <person name="Goker M."/>
            <person name="Cleland D."/>
            <person name="Saunders E."/>
            <person name="Lapidus A."/>
            <person name="Nolan M."/>
            <person name="Lucas S."/>
            <person name="Hammon N."/>
            <person name="Deshpande S."/>
            <person name="Cheng J.F."/>
            <person name="Tapia R."/>
            <person name="Han C."/>
            <person name="Goodwin L."/>
            <person name="Pitluck S."/>
            <person name="Liolios K."/>
            <person name="Pagani I."/>
            <person name="Ivanova N."/>
            <person name="Mavromatis K."/>
            <person name="Pati A."/>
            <person name="Chen A."/>
            <person name="Palaniappan K."/>
            <person name="Land M."/>
            <person name="Hauser L."/>
            <person name="Chang Y.J."/>
            <person name="Jeffries C.D."/>
            <person name="Detter J.C."/>
            <person name="Beck B."/>
            <person name="Woyke T."/>
            <person name="Bristow J."/>
            <person name="Eisen J.A."/>
            <person name="Markowitz V."/>
            <person name="Hugenholtz P."/>
            <person name="Kyrpides N.C."/>
            <person name="Klenk H.P."/>
        </authorList>
    </citation>
    <scope>NUCLEOTIDE SEQUENCE [LARGE SCALE GENOMIC DNA]</scope>
    <source>
        <strain evidence="4">ATCC 43644 / DSM 9630 / IS1B</strain>
    </source>
</reference>
<dbReference type="SUPFAM" id="SSF54523">
    <property type="entry name" value="Pili subunits"/>
    <property type="match status" value="1"/>
</dbReference>
<proteinExistence type="predicted"/>
<keyword evidence="1" id="KW-0472">Membrane</keyword>
<feature type="domain" description="DUF1559" evidence="2">
    <location>
        <begin position="66"/>
        <end position="321"/>
    </location>
</feature>
<dbReference type="KEGG" id="ipa:Isop_3559"/>
<feature type="transmembrane region" description="Helical" evidence="1">
    <location>
        <begin position="44"/>
        <end position="65"/>
    </location>
</feature>
<keyword evidence="1" id="KW-1133">Transmembrane helix</keyword>